<reference evidence="5" key="1">
    <citation type="submission" date="2016-06" db="UniProtKB">
        <authorList>
            <consortium name="WormBaseParasite"/>
        </authorList>
    </citation>
    <scope>IDENTIFICATION</scope>
</reference>
<dbReference type="Pfam" id="PF03915">
    <property type="entry name" value="AIP3"/>
    <property type="match status" value="1"/>
</dbReference>
<keyword evidence="4" id="KW-1185">Reference proteome</keyword>
<evidence type="ECO:0000313" key="5">
    <source>
        <dbReference type="WBParaSite" id="SBAD_0000716201-mRNA-1"/>
    </source>
</evidence>
<organism evidence="5">
    <name type="scientific">Soboliphyme baturini</name>
    <dbReference type="NCBI Taxonomy" id="241478"/>
    <lineage>
        <taxon>Eukaryota</taxon>
        <taxon>Metazoa</taxon>
        <taxon>Ecdysozoa</taxon>
        <taxon>Nematoda</taxon>
        <taxon>Enoplea</taxon>
        <taxon>Dorylaimia</taxon>
        <taxon>Dioctophymatida</taxon>
        <taxon>Dioctophymatoidea</taxon>
        <taxon>Soboliphymatidae</taxon>
        <taxon>Soboliphyme</taxon>
    </lineage>
</organism>
<evidence type="ECO:0000313" key="4">
    <source>
        <dbReference type="Proteomes" id="UP000270296"/>
    </source>
</evidence>
<dbReference type="GO" id="GO:0044325">
    <property type="term" value="F:transmembrane transporter binding"/>
    <property type="evidence" value="ECO:0007669"/>
    <property type="project" value="TreeGrafter"/>
</dbReference>
<dbReference type="OrthoDB" id="9049620at2759"/>
<evidence type="ECO:0000313" key="3">
    <source>
        <dbReference type="EMBL" id="VDP11083.1"/>
    </source>
</evidence>
<name>A0A183ITF0_9BILA</name>
<dbReference type="EMBL" id="UZAM01010134">
    <property type="protein sequence ID" value="VDP11083.1"/>
    <property type="molecule type" value="Genomic_DNA"/>
</dbReference>
<dbReference type="Proteomes" id="UP000270296">
    <property type="component" value="Unassembled WGS sequence"/>
</dbReference>
<dbReference type="InterPro" id="IPR022782">
    <property type="entry name" value="AIP3-like_C"/>
</dbReference>
<evidence type="ECO:0000256" key="1">
    <source>
        <dbReference type="SAM" id="MobiDB-lite"/>
    </source>
</evidence>
<feature type="domain" description="Actin interacting protein 3-like C-terminal" evidence="2">
    <location>
        <begin position="46"/>
        <end position="196"/>
    </location>
</feature>
<feature type="compositionally biased region" description="Polar residues" evidence="1">
    <location>
        <begin position="277"/>
        <end position="287"/>
    </location>
</feature>
<dbReference type="GO" id="GO:0030544">
    <property type="term" value="F:Hsp70 protein binding"/>
    <property type="evidence" value="ECO:0007669"/>
    <property type="project" value="InterPro"/>
</dbReference>
<reference evidence="3 4" key="2">
    <citation type="submission" date="2018-11" db="EMBL/GenBank/DDBJ databases">
        <authorList>
            <consortium name="Pathogen Informatics"/>
        </authorList>
    </citation>
    <scope>NUCLEOTIDE SEQUENCE [LARGE SCALE GENOMIC DNA]</scope>
</reference>
<proteinExistence type="predicted"/>
<protein>
    <submittedName>
        <fullName evidence="5">AIP3 domain-containing protein</fullName>
    </submittedName>
</protein>
<gene>
    <name evidence="3" type="ORF">SBAD_LOCUS6897</name>
</gene>
<dbReference type="InterPro" id="IPR039320">
    <property type="entry name" value="RNF207"/>
</dbReference>
<dbReference type="AlphaFoldDB" id="A0A183ITF0"/>
<feature type="region of interest" description="Disordered" evidence="1">
    <location>
        <begin position="254"/>
        <end position="291"/>
    </location>
</feature>
<sequence>MKSVLLPSIQPQLSQEIGFASSCSLISEYSPPESSSSGNYSGETQELQRDITTRKCLIDAKSLDELKHQCQKLKIGLGAHATAVDDLHPKFQQIWEEQLDRVRRQQEMYKNHIASAMCLRQNLQHLITAISQLSPYVKSITQVIQHVFPQRLQCEELGPMQRICNQICTLEPNSQHRVDAIEKQEQSRKEEMERKKLQSGEVLAKAKKHLKSPKDGHLPKRKALIDESADSMIGSRGDLFRCVDRERINSEELISRRSKSAKPPHARDVRKPEGVSDYNTSMISSGSPEEADSLDSSFEYFMAIAERPCCAELPTVAGRDYDQEGDKRNGSSSRETAENANCHFSFQSVPADRSVSSCVNYFERGQCCFLGLCVNRLCSSVERNNFMNEALLSSLSEDLKCATGMSPEQLVEEMLFCQNAQEDQNHGSKSNFSMISPALVASVMPSTWEAREKVLASLKKKIAQLEISEKSS</sequence>
<dbReference type="PANTHER" id="PTHR22635">
    <property type="entry name" value="RING FINGER PROTEIN 207"/>
    <property type="match status" value="1"/>
</dbReference>
<dbReference type="WBParaSite" id="SBAD_0000716201-mRNA-1">
    <property type="protein sequence ID" value="SBAD_0000716201-mRNA-1"/>
    <property type="gene ID" value="SBAD_0000716201"/>
</dbReference>
<dbReference type="PANTHER" id="PTHR22635:SF0">
    <property type="entry name" value="RING FINGER PROTEIN 207"/>
    <property type="match status" value="1"/>
</dbReference>
<dbReference type="GO" id="GO:0048471">
    <property type="term" value="C:perinuclear region of cytoplasm"/>
    <property type="evidence" value="ECO:0007669"/>
    <property type="project" value="TreeGrafter"/>
</dbReference>
<accession>A0A183ITF0</accession>
<evidence type="ECO:0000259" key="2">
    <source>
        <dbReference type="Pfam" id="PF03915"/>
    </source>
</evidence>
<dbReference type="Gene3D" id="1.20.58.1540">
    <property type="entry name" value="Actin interacting protein 3, C-terminal domain"/>
    <property type="match status" value="1"/>
</dbReference>
<feature type="compositionally biased region" description="Basic and acidic residues" evidence="1">
    <location>
        <begin position="265"/>
        <end position="274"/>
    </location>
</feature>